<name>A0AAD8NAW5_9APIA</name>
<protein>
    <submittedName>
        <fullName evidence="1">Uncharacterized protein</fullName>
    </submittedName>
</protein>
<comment type="caution">
    <text evidence="1">The sequence shown here is derived from an EMBL/GenBank/DDBJ whole genome shotgun (WGS) entry which is preliminary data.</text>
</comment>
<reference evidence="1" key="1">
    <citation type="submission" date="2023-02" db="EMBL/GenBank/DDBJ databases">
        <title>Genome of toxic invasive species Heracleum sosnowskyi carries increased number of genes despite the absence of recent whole-genome duplications.</title>
        <authorList>
            <person name="Schelkunov M."/>
            <person name="Shtratnikova V."/>
            <person name="Makarenko M."/>
            <person name="Klepikova A."/>
            <person name="Omelchenko D."/>
            <person name="Novikova G."/>
            <person name="Obukhova E."/>
            <person name="Bogdanov V."/>
            <person name="Penin A."/>
            <person name="Logacheva M."/>
        </authorList>
    </citation>
    <scope>NUCLEOTIDE SEQUENCE</scope>
    <source>
        <strain evidence="1">Hsosn_3</strain>
        <tissue evidence="1">Leaf</tissue>
    </source>
</reference>
<dbReference type="Proteomes" id="UP001237642">
    <property type="component" value="Unassembled WGS sequence"/>
</dbReference>
<keyword evidence="2" id="KW-1185">Reference proteome</keyword>
<gene>
    <name evidence="1" type="ORF">POM88_001501</name>
</gene>
<proteinExistence type="predicted"/>
<dbReference type="EMBL" id="JAUIZM010000001">
    <property type="protein sequence ID" value="KAK1401896.1"/>
    <property type="molecule type" value="Genomic_DNA"/>
</dbReference>
<organism evidence="1 2">
    <name type="scientific">Heracleum sosnowskyi</name>
    <dbReference type="NCBI Taxonomy" id="360622"/>
    <lineage>
        <taxon>Eukaryota</taxon>
        <taxon>Viridiplantae</taxon>
        <taxon>Streptophyta</taxon>
        <taxon>Embryophyta</taxon>
        <taxon>Tracheophyta</taxon>
        <taxon>Spermatophyta</taxon>
        <taxon>Magnoliopsida</taxon>
        <taxon>eudicotyledons</taxon>
        <taxon>Gunneridae</taxon>
        <taxon>Pentapetalae</taxon>
        <taxon>asterids</taxon>
        <taxon>campanulids</taxon>
        <taxon>Apiales</taxon>
        <taxon>Apiaceae</taxon>
        <taxon>Apioideae</taxon>
        <taxon>apioid superclade</taxon>
        <taxon>Tordylieae</taxon>
        <taxon>Tordyliinae</taxon>
        <taxon>Heracleum</taxon>
    </lineage>
</organism>
<evidence type="ECO:0000313" key="1">
    <source>
        <dbReference type="EMBL" id="KAK1401896.1"/>
    </source>
</evidence>
<evidence type="ECO:0000313" key="2">
    <source>
        <dbReference type="Proteomes" id="UP001237642"/>
    </source>
</evidence>
<dbReference type="AlphaFoldDB" id="A0AAD8NAW5"/>
<reference evidence="1" key="2">
    <citation type="submission" date="2023-05" db="EMBL/GenBank/DDBJ databases">
        <authorList>
            <person name="Schelkunov M.I."/>
        </authorList>
    </citation>
    <scope>NUCLEOTIDE SEQUENCE</scope>
    <source>
        <strain evidence="1">Hsosn_3</strain>
        <tissue evidence="1">Leaf</tissue>
    </source>
</reference>
<accession>A0AAD8NAW5</accession>
<sequence length="114" mass="12988">MHTRKSSVLDFEGSVALVIESVSDGSLDEKEVSLWTMEAVSDEVFWNKMFTFNADSEEIDWVFLYTGADKFFGRTELGTVLYDFCKNVTTNIELPSPSFLVKALKHSERFLSVE</sequence>